<sequence>MSTSFTAGPALPARLASLLGEDRQEITLGRSGALVWRFAGKEDSEALFLKADAVDPLSELPGEAERLRWLATTTVAGPRLRASFAESGYNWLLMTALPGTDLTHLVERPEQLRNVLATGLRALHALDPSSCPFDRRLDAKLASGAANLFAGRVDETDFDESRLGWTGHQVLDWLHAHRPAGEDLVVAHGDASLPNVMAQDDAFAGVVDCGRLGVADRWQDLAIACRSLIYNCGREHVAPFLDAYGAEWDEERYRYYCTLDELF</sequence>
<evidence type="ECO:0000256" key="6">
    <source>
        <dbReference type="ARBA" id="ARBA00022777"/>
    </source>
</evidence>
<reference evidence="12 13" key="1">
    <citation type="submission" date="2021-01" db="EMBL/GenBank/DDBJ databases">
        <title>Genome seq and assembly of Devosia sp. G19.</title>
        <authorList>
            <person name="Chhetri G."/>
        </authorList>
    </citation>
    <scope>NUCLEOTIDE SEQUENCE [LARGE SCALE GENOMIC DNA]</scope>
    <source>
        <strain evidence="12 13">G19</strain>
    </source>
</reference>
<gene>
    <name evidence="12" type="ORF">JI749_12310</name>
</gene>
<proteinExistence type="inferred from homology"/>
<dbReference type="PANTHER" id="PTHR21310:SF41">
    <property type="entry name" value="3'-PHOSPHOTRANSFERASE, PUTATIVE-RELATED"/>
    <property type="match status" value="1"/>
</dbReference>
<dbReference type="InterPro" id="IPR011009">
    <property type="entry name" value="Kinase-like_dom_sf"/>
</dbReference>
<dbReference type="PANTHER" id="PTHR21310">
    <property type="entry name" value="AMINOGLYCOSIDE PHOSPHOTRANSFERASE-RELATED-RELATED"/>
    <property type="match status" value="1"/>
</dbReference>
<evidence type="ECO:0000256" key="4">
    <source>
        <dbReference type="ARBA" id="ARBA00022679"/>
    </source>
</evidence>
<protein>
    <recommendedName>
        <fullName evidence="3">Aminoglycoside 3'-phosphotransferase</fullName>
        <ecNumber evidence="2">2.7.1.95</ecNumber>
    </recommendedName>
</protein>
<dbReference type="InterPro" id="IPR024165">
    <property type="entry name" value="Kan/Strep_kinase"/>
</dbReference>
<evidence type="ECO:0000256" key="3">
    <source>
        <dbReference type="ARBA" id="ARBA00017903"/>
    </source>
</evidence>
<evidence type="ECO:0000256" key="7">
    <source>
        <dbReference type="ARBA" id="ARBA00022840"/>
    </source>
</evidence>
<evidence type="ECO:0000256" key="8">
    <source>
        <dbReference type="ARBA" id="ARBA00023251"/>
    </source>
</evidence>
<dbReference type="SUPFAM" id="SSF56112">
    <property type="entry name" value="Protein kinase-like (PK-like)"/>
    <property type="match status" value="1"/>
</dbReference>
<dbReference type="InterPro" id="IPR002575">
    <property type="entry name" value="Aminoglycoside_PTrfase"/>
</dbReference>
<dbReference type="Gene3D" id="3.30.200.20">
    <property type="entry name" value="Phosphorylase Kinase, domain 1"/>
    <property type="match status" value="1"/>
</dbReference>
<dbReference type="CDD" id="cd05150">
    <property type="entry name" value="APH"/>
    <property type="match status" value="1"/>
</dbReference>
<dbReference type="EMBL" id="CP068047">
    <property type="protein sequence ID" value="QQR35152.1"/>
    <property type="molecule type" value="Genomic_DNA"/>
</dbReference>
<keyword evidence="8 10" id="KW-0046">Antibiotic resistance</keyword>
<evidence type="ECO:0000256" key="1">
    <source>
        <dbReference type="ARBA" id="ARBA00006219"/>
    </source>
</evidence>
<dbReference type="EC" id="2.7.1.95" evidence="2"/>
<comment type="catalytic activity">
    <reaction evidence="9">
        <text>kanamycin A + ATP = kanamycin 3'-phosphate + ADP + H(+)</text>
        <dbReference type="Rhea" id="RHEA:24256"/>
        <dbReference type="ChEBI" id="CHEBI:15378"/>
        <dbReference type="ChEBI" id="CHEBI:30616"/>
        <dbReference type="ChEBI" id="CHEBI:57909"/>
        <dbReference type="ChEBI" id="CHEBI:58214"/>
        <dbReference type="ChEBI" id="CHEBI:456216"/>
        <dbReference type="EC" id="2.7.1.95"/>
    </reaction>
</comment>
<evidence type="ECO:0000256" key="9">
    <source>
        <dbReference type="ARBA" id="ARBA00048925"/>
    </source>
</evidence>
<accession>A0ABX7BTA6</accession>
<keyword evidence="4 10" id="KW-0808">Transferase</keyword>
<evidence type="ECO:0000259" key="11">
    <source>
        <dbReference type="Pfam" id="PF01636"/>
    </source>
</evidence>
<evidence type="ECO:0000256" key="5">
    <source>
        <dbReference type="ARBA" id="ARBA00022741"/>
    </source>
</evidence>
<dbReference type="InterPro" id="IPR051678">
    <property type="entry name" value="AGP_Transferase"/>
</dbReference>
<dbReference type="PIRSF" id="PIRSF000706">
    <property type="entry name" value="Kanamycin_kin"/>
    <property type="match status" value="1"/>
</dbReference>
<keyword evidence="13" id="KW-1185">Reference proteome</keyword>
<comment type="similarity">
    <text evidence="1 10">Belongs to the aminoglycoside phosphotransferase family.</text>
</comment>
<dbReference type="Pfam" id="PF01636">
    <property type="entry name" value="APH"/>
    <property type="match status" value="1"/>
</dbReference>
<name>A0ABX7BTA6_9HYPH</name>
<organism evidence="12 13">
    <name type="scientific">Devosia oryziradicis</name>
    <dbReference type="NCBI Taxonomy" id="2801335"/>
    <lineage>
        <taxon>Bacteria</taxon>
        <taxon>Pseudomonadati</taxon>
        <taxon>Pseudomonadota</taxon>
        <taxon>Alphaproteobacteria</taxon>
        <taxon>Hyphomicrobiales</taxon>
        <taxon>Devosiaceae</taxon>
        <taxon>Devosia</taxon>
    </lineage>
</organism>
<evidence type="ECO:0000256" key="10">
    <source>
        <dbReference type="PIRNR" id="PIRNR000706"/>
    </source>
</evidence>
<evidence type="ECO:0000256" key="2">
    <source>
        <dbReference type="ARBA" id="ARBA00012193"/>
    </source>
</evidence>
<dbReference type="Proteomes" id="UP000595460">
    <property type="component" value="Chromosome"/>
</dbReference>
<evidence type="ECO:0000313" key="13">
    <source>
        <dbReference type="Proteomes" id="UP000595460"/>
    </source>
</evidence>
<keyword evidence="6 10" id="KW-0418">Kinase</keyword>
<keyword evidence="7 10" id="KW-0067">ATP-binding</keyword>
<evidence type="ECO:0000313" key="12">
    <source>
        <dbReference type="EMBL" id="QQR35152.1"/>
    </source>
</evidence>
<dbReference type="NCBIfam" id="NF033068">
    <property type="entry name" value="APH_3p"/>
    <property type="match status" value="1"/>
</dbReference>
<dbReference type="RefSeq" id="WP_201654214.1">
    <property type="nucleotide sequence ID" value="NZ_CP068047.1"/>
</dbReference>
<dbReference type="Gene3D" id="3.90.1200.10">
    <property type="match status" value="1"/>
</dbReference>
<feature type="domain" description="Aminoglycoside phosphotransferase" evidence="11">
    <location>
        <begin position="40"/>
        <end position="254"/>
    </location>
</feature>
<keyword evidence="5 10" id="KW-0547">Nucleotide-binding</keyword>